<evidence type="ECO:0000259" key="3">
    <source>
        <dbReference type="Pfam" id="PF01557"/>
    </source>
</evidence>
<protein>
    <submittedName>
        <fullName evidence="4">N-formylglutamate deformylase</fullName>
    </submittedName>
</protein>
<reference evidence="5" key="1">
    <citation type="submission" date="2015-08" db="EMBL/GenBank/DDBJ databases">
        <title>Complete genome sequence of Rothia mucilaginosa strain NUM-Rm6536.</title>
        <authorList>
            <person name="Nambu T."/>
        </authorList>
    </citation>
    <scope>NUCLEOTIDE SEQUENCE [LARGE SCALE GENOMIC DNA]</scope>
    <source>
        <strain evidence="5">NUM-Rm6536</strain>
    </source>
</reference>
<feature type="domain" description="Fumarylacetoacetase-like C-terminal" evidence="3">
    <location>
        <begin position="82"/>
        <end position="288"/>
    </location>
</feature>
<evidence type="ECO:0000313" key="5">
    <source>
        <dbReference type="Proteomes" id="UP000066203"/>
    </source>
</evidence>
<dbReference type="SUPFAM" id="SSF56529">
    <property type="entry name" value="FAH"/>
    <property type="match status" value="1"/>
</dbReference>
<dbReference type="Pfam" id="PF01557">
    <property type="entry name" value="FAA_hydrolase"/>
    <property type="match status" value="1"/>
</dbReference>
<dbReference type="PANTHER" id="PTHR42796:SF4">
    <property type="entry name" value="FUMARYLACETOACETATE HYDROLASE DOMAIN-CONTAINING PROTEIN 2A"/>
    <property type="match status" value="1"/>
</dbReference>
<sequence length="296" mass="32545">MRWAQIKDSKGSRAVCFFEETVYELPAKLSPLLNFYSRFRLNFGDPKNALAILKENGATVMGHGEELWNSLPFIRPLDKPGKIVCAGLNYRDHAAEMNLEVPEHPALFAKFPNALIGPGEQIRMPADDGTGSTKIDWEVELCLVVGARLRNATEEQALEALMGYTVMNDVSVRDWQGRSSEWFQGKNWDAMTPFGPVIVSPDEVDPVAGLELVCEVDGVVRQRGTTADMVFTPAQLLSYISRFMTLEPGDLVATGTPAGVGLSLHPRQWLKPGQTVRTRIEGIGELVNVCSEAGAL</sequence>
<accession>A0A0K2S146</accession>
<comment type="similarity">
    <text evidence="1">Belongs to the FAH family.</text>
</comment>
<dbReference type="PANTHER" id="PTHR42796">
    <property type="entry name" value="FUMARYLACETOACETATE HYDROLASE DOMAIN-CONTAINING PROTEIN 2A-RELATED"/>
    <property type="match status" value="1"/>
</dbReference>
<dbReference type="Gene3D" id="3.90.850.10">
    <property type="entry name" value="Fumarylacetoacetase-like, C-terminal domain"/>
    <property type="match status" value="1"/>
</dbReference>
<gene>
    <name evidence="4" type="ORF">RM6536_1562</name>
</gene>
<dbReference type="RefSeq" id="WP_060824713.1">
    <property type="nucleotide sequence ID" value="NZ_AP014938.1"/>
</dbReference>
<dbReference type="InterPro" id="IPR036663">
    <property type="entry name" value="Fumarylacetoacetase_C_sf"/>
</dbReference>
<dbReference type="GO" id="GO:0016853">
    <property type="term" value="F:isomerase activity"/>
    <property type="evidence" value="ECO:0007669"/>
    <property type="project" value="UniProtKB-ARBA"/>
</dbReference>
<dbReference type="GO" id="GO:0019752">
    <property type="term" value="P:carboxylic acid metabolic process"/>
    <property type="evidence" value="ECO:0007669"/>
    <property type="project" value="UniProtKB-ARBA"/>
</dbReference>
<keyword evidence="2" id="KW-0479">Metal-binding</keyword>
<dbReference type="PATRIC" id="fig|43675.28.peg.1598"/>
<evidence type="ECO:0000256" key="2">
    <source>
        <dbReference type="ARBA" id="ARBA00022723"/>
    </source>
</evidence>
<organism evidence="4">
    <name type="scientific">Rothia mucilaginosa</name>
    <dbReference type="NCBI Taxonomy" id="43675"/>
    <lineage>
        <taxon>Bacteria</taxon>
        <taxon>Bacillati</taxon>
        <taxon>Actinomycetota</taxon>
        <taxon>Actinomycetes</taxon>
        <taxon>Micrococcales</taxon>
        <taxon>Micrococcaceae</taxon>
        <taxon>Rothia</taxon>
    </lineage>
</organism>
<dbReference type="EMBL" id="AP014938">
    <property type="protein sequence ID" value="BAS20809.1"/>
    <property type="molecule type" value="Genomic_DNA"/>
</dbReference>
<dbReference type="InterPro" id="IPR051121">
    <property type="entry name" value="FAH"/>
</dbReference>
<dbReference type="AlphaFoldDB" id="A0A0K2S146"/>
<dbReference type="InterPro" id="IPR011234">
    <property type="entry name" value="Fumarylacetoacetase-like_C"/>
</dbReference>
<name>A0A0K2S146_9MICC</name>
<evidence type="ECO:0000256" key="1">
    <source>
        <dbReference type="ARBA" id="ARBA00010211"/>
    </source>
</evidence>
<proteinExistence type="inferred from homology"/>
<dbReference type="GO" id="GO:0046872">
    <property type="term" value="F:metal ion binding"/>
    <property type="evidence" value="ECO:0007669"/>
    <property type="project" value="UniProtKB-KW"/>
</dbReference>
<dbReference type="Proteomes" id="UP000066203">
    <property type="component" value="Chromosome"/>
</dbReference>
<dbReference type="FunFam" id="3.90.850.10:FF:000002">
    <property type="entry name" value="2-hydroxyhepta-2,4-diene-1,7-dioate isomerase"/>
    <property type="match status" value="1"/>
</dbReference>
<evidence type="ECO:0000313" key="4">
    <source>
        <dbReference type="EMBL" id="BAS20809.1"/>
    </source>
</evidence>